<dbReference type="GO" id="GO:0009307">
    <property type="term" value="P:DNA restriction-modification system"/>
    <property type="evidence" value="ECO:0007669"/>
    <property type="project" value="InterPro"/>
</dbReference>
<dbReference type="AlphaFoldDB" id="A0A2U8VQJ3"/>
<evidence type="ECO:0000256" key="1">
    <source>
        <dbReference type="ARBA" id="ARBA00011900"/>
    </source>
</evidence>
<keyword evidence="7" id="KW-1185">Reference proteome</keyword>
<evidence type="ECO:0000256" key="3">
    <source>
        <dbReference type="ARBA" id="ARBA00022679"/>
    </source>
</evidence>
<dbReference type="Proteomes" id="UP000246058">
    <property type="component" value="Chromosome"/>
</dbReference>
<dbReference type="InterPro" id="IPR029063">
    <property type="entry name" value="SAM-dependent_MTases_sf"/>
</dbReference>
<dbReference type="Pfam" id="PF02086">
    <property type="entry name" value="MethyltransfD12"/>
    <property type="match status" value="2"/>
</dbReference>
<proteinExistence type="predicted"/>
<dbReference type="EMBL" id="CP029551">
    <property type="protein sequence ID" value="AWN35954.1"/>
    <property type="molecule type" value="Genomic_DNA"/>
</dbReference>
<dbReference type="OrthoDB" id="9805629at2"/>
<sequence length="381" mass="41571">MKYMGSKKAMLLNGLGETISEEISKSTRFVDLFSGSGAVSWHVSSRWQVPVLACDLQHYAVSLAAGVLTRTSPIQSTKTFDRWIKKAEDKVLSCPHYKDILGNHMLLLEDANISCIAEGARGIAAREGNNSIMRSYGGYYFSPMQCLWLDALRQALPYRTQDRALALAALICTASRLAASPGHTAQPLKANETAGVYLRRAWKRDLLSVLKYNLIEVGRKSALKRGAAFQGDALEVARTLQDGDLVFIDPPYSAVQYSRFYHVLETISSGMNFVPEGSGRYPPVSGRPVSAYSLKTKSRTAIVDLFRSLSSVGANAIVTFPEELASNGLSGRDVEEAADAYFVIKKRSVSTSFSTLGGTRANRQARKVGGELILALQAKGR</sequence>
<dbReference type="GO" id="GO:0032259">
    <property type="term" value="P:methylation"/>
    <property type="evidence" value="ECO:0007669"/>
    <property type="project" value="UniProtKB-KW"/>
</dbReference>
<name>A0A2U8VQJ3_9HYPH</name>
<accession>A0A2U8VQJ3</accession>
<keyword evidence="4" id="KW-0949">S-adenosyl-L-methionine</keyword>
<evidence type="ECO:0000256" key="5">
    <source>
        <dbReference type="ARBA" id="ARBA00047942"/>
    </source>
</evidence>
<dbReference type="InterPro" id="IPR012327">
    <property type="entry name" value="MeTrfase_D12"/>
</dbReference>
<dbReference type="EC" id="2.1.1.72" evidence="1"/>
<evidence type="ECO:0000313" key="7">
    <source>
        <dbReference type="Proteomes" id="UP000246058"/>
    </source>
</evidence>
<reference evidence="6 7" key="1">
    <citation type="submission" date="2018-05" db="EMBL/GenBank/DDBJ databases">
        <title>Complete Genome Sequence of Methylobacterium sp. 17Sr1-43.</title>
        <authorList>
            <person name="Srinivasan S."/>
        </authorList>
    </citation>
    <scope>NUCLEOTIDE SEQUENCE [LARGE SCALE GENOMIC DNA]</scope>
    <source>
        <strain evidence="6 7">17Sr1-43</strain>
    </source>
</reference>
<dbReference type="RefSeq" id="WP_109951066.1">
    <property type="nucleotide sequence ID" value="NZ_CP029551.1"/>
</dbReference>
<evidence type="ECO:0000256" key="4">
    <source>
        <dbReference type="ARBA" id="ARBA00022691"/>
    </source>
</evidence>
<protein>
    <recommendedName>
        <fullName evidence="1">site-specific DNA-methyltransferase (adenine-specific)</fullName>
        <ecNumber evidence="1">2.1.1.72</ecNumber>
    </recommendedName>
</protein>
<keyword evidence="3 6" id="KW-0808">Transferase</keyword>
<dbReference type="SUPFAM" id="SSF53335">
    <property type="entry name" value="S-adenosyl-L-methionine-dependent methyltransferases"/>
    <property type="match status" value="1"/>
</dbReference>
<dbReference type="Gene3D" id="3.40.50.150">
    <property type="entry name" value="Vaccinia Virus protein VP39"/>
    <property type="match status" value="1"/>
</dbReference>
<dbReference type="InterPro" id="IPR002052">
    <property type="entry name" value="DNA_methylase_N6_adenine_CS"/>
</dbReference>
<dbReference type="KEGG" id="meti:DK427_09600"/>
<dbReference type="PROSITE" id="PS00092">
    <property type="entry name" value="N6_MTASE"/>
    <property type="match status" value="1"/>
</dbReference>
<gene>
    <name evidence="6" type="ORF">DK427_09600</name>
</gene>
<comment type="catalytic activity">
    <reaction evidence="5">
        <text>a 2'-deoxyadenosine in DNA + S-adenosyl-L-methionine = an N(6)-methyl-2'-deoxyadenosine in DNA + S-adenosyl-L-homocysteine + H(+)</text>
        <dbReference type="Rhea" id="RHEA:15197"/>
        <dbReference type="Rhea" id="RHEA-COMP:12418"/>
        <dbReference type="Rhea" id="RHEA-COMP:12419"/>
        <dbReference type="ChEBI" id="CHEBI:15378"/>
        <dbReference type="ChEBI" id="CHEBI:57856"/>
        <dbReference type="ChEBI" id="CHEBI:59789"/>
        <dbReference type="ChEBI" id="CHEBI:90615"/>
        <dbReference type="ChEBI" id="CHEBI:90616"/>
        <dbReference type="EC" id="2.1.1.72"/>
    </reaction>
</comment>
<evidence type="ECO:0000256" key="2">
    <source>
        <dbReference type="ARBA" id="ARBA00022603"/>
    </source>
</evidence>
<organism evidence="6 7">
    <name type="scientific">Methylobacterium radiodurans</name>
    <dbReference type="NCBI Taxonomy" id="2202828"/>
    <lineage>
        <taxon>Bacteria</taxon>
        <taxon>Pseudomonadati</taxon>
        <taxon>Pseudomonadota</taxon>
        <taxon>Alphaproteobacteria</taxon>
        <taxon>Hyphomicrobiales</taxon>
        <taxon>Methylobacteriaceae</taxon>
        <taxon>Methylobacterium</taxon>
    </lineage>
</organism>
<dbReference type="GO" id="GO:0009007">
    <property type="term" value="F:site-specific DNA-methyltransferase (adenine-specific) activity"/>
    <property type="evidence" value="ECO:0007669"/>
    <property type="project" value="UniProtKB-EC"/>
</dbReference>
<dbReference type="GO" id="GO:0003676">
    <property type="term" value="F:nucleic acid binding"/>
    <property type="evidence" value="ECO:0007669"/>
    <property type="project" value="InterPro"/>
</dbReference>
<evidence type="ECO:0000313" key="6">
    <source>
        <dbReference type="EMBL" id="AWN35954.1"/>
    </source>
</evidence>
<keyword evidence="2 6" id="KW-0489">Methyltransferase</keyword>